<sequence>MPIFSKVQAAFGNLRCHSSKRRPSTSSSDVEGGFEQMVHIYSCIPGSKAFKRGTVLIDPCNNGPNLITEEAILCVHAHPTGPGVKIKPYDGEERMIGGVVELCFSAPETGMIPRKRYYTRKFHCVPHITDGVDMILNNDFYMEAYADKVPGVLMIRSSQKKENKEEKRRREERERRQEENARRQDAERRARARAAEEGRQAQERACYYNSNNSTGGYSGSSGSYSNYSNGYSNS</sequence>
<name>A0A8H8UFH8_9HELO</name>
<dbReference type="EMBL" id="QGMI01000361">
    <property type="protein sequence ID" value="TVY41917.1"/>
    <property type="molecule type" value="Genomic_DNA"/>
</dbReference>
<organism evidence="2 3">
    <name type="scientific">Lachnellula occidentalis</name>
    <dbReference type="NCBI Taxonomy" id="215460"/>
    <lineage>
        <taxon>Eukaryota</taxon>
        <taxon>Fungi</taxon>
        <taxon>Dikarya</taxon>
        <taxon>Ascomycota</taxon>
        <taxon>Pezizomycotina</taxon>
        <taxon>Leotiomycetes</taxon>
        <taxon>Helotiales</taxon>
        <taxon>Lachnaceae</taxon>
        <taxon>Lachnellula</taxon>
    </lineage>
</organism>
<gene>
    <name evidence="2" type="ORF">LOCC1_G006052</name>
</gene>
<evidence type="ECO:0000256" key="1">
    <source>
        <dbReference type="SAM" id="MobiDB-lite"/>
    </source>
</evidence>
<comment type="caution">
    <text evidence="2">The sequence shown here is derived from an EMBL/GenBank/DDBJ whole genome shotgun (WGS) entry which is preliminary data.</text>
</comment>
<dbReference type="AlphaFoldDB" id="A0A8H8UFH8"/>
<feature type="region of interest" description="Disordered" evidence="1">
    <location>
        <begin position="156"/>
        <end position="234"/>
    </location>
</feature>
<proteinExistence type="predicted"/>
<dbReference type="OrthoDB" id="3548909at2759"/>
<evidence type="ECO:0000313" key="2">
    <source>
        <dbReference type="EMBL" id="TVY41917.1"/>
    </source>
</evidence>
<keyword evidence="3" id="KW-1185">Reference proteome</keyword>
<dbReference type="Proteomes" id="UP000443090">
    <property type="component" value="Unassembled WGS sequence"/>
</dbReference>
<feature type="compositionally biased region" description="Low complexity" evidence="1">
    <location>
        <begin position="203"/>
        <end position="234"/>
    </location>
</feature>
<feature type="compositionally biased region" description="Basic and acidic residues" evidence="1">
    <location>
        <begin position="159"/>
        <end position="202"/>
    </location>
</feature>
<reference evidence="2 3" key="1">
    <citation type="submission" date="2018-05" db="EMBL/GenBank/DDBJ databases">
        <title>Genome sequencing and assembly of the regulated plant pathogen Lachnellula willkommii and related sister species for the development of diagnostic species identification markers.</title>
        <authorList>
            <person name="Giroux E."/>
            <person name="Bilodeau G."/>
        </authorList>
    </citation>
    <scope>NUCLEOTIDE SEQUENCE [LARGE SCALE GENOMIC DNA]</scope>
    <source>
        <strain evidence="2 3">CBS 160.35</strain>
    </source>
</reference>
<evidence type="ECO:0000313" key="3">
    <source>
        <dbReference type="Proteomes" id="UP000443090"/>
    </source>
</evidence>
<accession>A0A8H8UFH8</accession>
<protein>
    <submittedName>
        <fullName evidence="2">Uncharacterized protein</fullName>
    </submittedName>
</protein>